<evidence type="ECO:0000313" key="1">
    <source>
        <dbReference type="EMBL" id="ROT70607.1"/>
    </source>
</evidence>
<dbReference type="Proteomes" id="UP000283509">
    <property type="component" value="Unassembled WGS sequence"/>
</dbReference>
<accession>A0A3R7M359</accession>
<organism evidence="1 2">
    <name type="scientific">Penaeus vannamei</name>
    <name type="common">Whiteleg shrimp</name>
    <name type="synonym">Litopenaeus vannamei</name>
    <dbReference type="NCBI Taxonomy" id="6689"/>
    <lineage>
        <taxon>Eukaryota</taxon>
        <taxon>Metazoa</taxon>
        <taxon>Ecdysozoa</taxon>
        <taxon>Arthropoda</taxon>
        <taxon>Crustacea</taxon>
        <taxon>Multicrustacea</taxon>
        <taxon>Malacostraca</taxon>
        <taxon>Eumalacostraca</taxon>
        <taxon>Eucarida</taxon>
        <taxon>Decapoda</taxon>
        <taxon>Dendrobranchiata</taxon>
        <taxon>Penaeoidea</taxon>
        <taxon>Penaeidae</taxon>
        <taxon>Penaeus</taxon>
    </lineage>
</organism>
<sequence length="195" mass="21260">MMVALMDALYAAIRLFIPDSDTLPLVEFPGGIGSISQGSFTVDKSLGGEVKFTLIYYDLGHVGNMINLIDPHGMVKETLNLQEEDGDVNMIFVTITNAMAGEWHYRVENRADSHQSLFTRVLATPRAPNSTSSSSMGHGDRDAHAITLTAWTSSTATVVNISDVSKPVIVYAQETSSSMCLLPGSRLRRSFQFAQ</sequence>
<dbReference type="AlphaFoldDB" id="A0A3R7M359"/>
<keyword evidence="2" id="KW-1185">Reference proteome</keyword>
<proteinExistence type="predicted"/>
<reference evidence="1 2" key="2">
    <citation type="submission" date="2019-01" db="EMBL/GenBank/DDBJ databases">
        <title>The decoding of complex shrimp genome reveals the adaptation for benthos swimmer, frequently molting mechanism and breeding impact on genome.</title>
        <authorList>
            <person name="Sun Y."/>
            <person name="Gao Y."/>
            <person name="Yu Y."/>
        </authorList>
    </citation>
    <scope>NUCLEOTIDE SEQUENCE [LARGE SCALE GENOMIC DNA]</scope>
    <source>
        <tissue evidence="1">Muscle</tissue>
    </source>
</reference>
<dbReference type="OrthoDB" id="687730at2759"/>
<protein>
    <submittedName>
        <fullName evidence="1">Uncharacterized protein</fullName>
    </submittedName>
</protein>
<evidence type="ECO:0000313" key="2">
    <source>
        <dbReference type="Proteomes" id="UP000283509"/>
    </source>
</evidence>
<reference evidence="1 2" key="1">
    <citation type="submission" date="2018-04" db="EMBL/GenBank/DDBJ databases">
        <authorList>
            <person name="Zhang X."/>
            <person name="Yuan J."/>
            <person name="Li F."/>
            <person name="Xiang J."/>
        </authorList>
    </citation>
    <scope>NUCLEOTIDE SEQUENCE [LARGE SCALE GENOMIC DNA]</scope>
    <source>
        <tissue evidence="1">Muscle</tissue>
    </source>
</reference>
<comment type="caution">
    <text evidence="1">The sequence shown here is derived from an EMBL/GenBank/DDBJ whole genome shotgun (WGS) entry which is preliminary data.</text>
</comment>
<name>A0A3R7M359_PENVA</name>
<gene>
    <name evidence="1" type="ORF">C7M84_011106</name>
</gene>
<dbReference type="EMBL" id="QCYY01002407">
    <property type="protein sequence ID" value="ROT70607.1"/>
    <property type="molecule type" value="Genomic_DNA"/>
</dbReference>